<evidence type="ECO:0000313" key="2">
    <source>
        <dbReference type="Proteomes" id="UP000038040"/>
    </source>
</evidence>
<dbReference type="EMBL" id="UYYG01001170">
    <property type="protein sequence ID" value="VDN58646.1"/>
    <property type="molecule type" value="Genomic_DNA"/>
</dbReference>
<dbReference type="STRING" id="318479.A0A0N4UBX7"/>
<reference evidence="4" key="1">
    <citation type="submission" date="2017-02" db="UniProtKB">
        <authorList>
            <consortium name="WormBaseParasite"/>
        </authorList>
    </citation>
    <scope>IDENTIFICATION</scope>
</reference>
<dbReference type="WBParaSite" id="DME_0000473601-mRNA-1">
    <property type="protein sequence ID" value="DME_0000473601-mRNA-1"/>
    <property type="gene ID" value="DME_0000473601"/>
</dbReference>
<evidence type="ECO:0000313" key="1">
    <source>
        <dbReference type="EMBL" id="VDN58646.1"/>
    </source>
</evidence>
<proteinExistence type="predicted"/>
<dbReference type="AlphaFoldDB" id="A0A0N4UBX7"/>
<organism evidence="2 4">
    <name type="scientific">Dracunculus medinensis</name>
    <name type="common">Guinea worm</name>
    <dbReference type="NCBI Taxonomy" id="318479"/>
    <lineage>
        <taxon>Eukaryota</taxon>
        <taxon>Metazoa</taxon>
        <taxon>Ecdysozoa</taxon>
        <taxon>Nematoda</taxon>
        <taxon>Chromadorea</taxon>
        <taxon>Rhabditida</taxon>
        <taxon>Spirurina</taxon>
        <taxon>Dracunculoidea</taxon>
        <taxon>Dracunculidae</taxon>
        <taxon>Dracunculus</taxon>
    </lineage>
</organism>
<keyword evidence="3" id="KW-1185">Reference proteome</keyword>
<evidence type="ECO:0000313" key="3">
    <source>
        <dbReference type="Proteomes" id="UP000274756"/>
    </source>
</evidence>
<gene>
    <name evidence="1" type="ORF">DME_LOCUS8619</name>
</gene>
<dbReference type="Proteomes" id="UP000038040">
    <property type="component" value="Unplaced"/>
</dbReference>
<reference evidence="1 3" key="2">
    <citation type="submission" date="2018-11" db="EMBL/GenBank/DDBJ databases">
        <authorList>
            <consortium name="Pathogen Informatics"/>
        </authorList>
    </citation>
    <scope>NUCLEOTIDE SEQUENCE [LARGE SCALE GENOMIC DNA]</scope>
</reference>
<evidence type="ECO:0000313" key="4">
    <source>
        <dbReference type="WBParaSite" id="DME_0000473601-mRNA-1"/>
    </source>
</evidence>
<accession>A0A0N4UBX7</accession>
<sequence>MCTQQAGKLEIAFKYLSCTAFDMKQKIINKTAVINHRDPMKRFNDAPPDNIFEDINKIFATILTATITETNKLMYVIGVATVILEMLGIKSRIIVEFGKGFWKTGSNHYKKKLAS</sequence>
<dbReference type="Proteomes" id="UP000274756">
    <property type="component" value="Unassembled WGS sequence"/>
</dbReference>
<protein>
    <submittedName>
        <fullName evidence="4">GLOBIN domain-containing protein</fullName>
    </submittedName>
</protein>
<name>A0A0N4UBX7_DRAME</name>